<dbReference type="EMBL" id="BQFW01000002">
    <property type="protein sequence ID" value="GJJ69181.1"/>
    <property type="molecule type" value="Genomic_DNA"/>
</dbReference>
<organism evidence="3 4">
    <name type="scientific">Entomortierella parvispora</name>
    <dbReference type="NCBI Taxonomy" id="205924"/>
    <lineage>
        <taxon>Eukaryota</taxon>
        <taxon>Fungi</taxon>
        <taxon>Fungi incertae sedis</taxon>
        <taxon>Mucoromycota</taxon>
        <taxon>Mortierellomycotina</taxon>
        <taxon>Mortierellomycetes</taxon>
        <taxon>Mortierellales</taxon>
        <taxon>Mortierellaceae</taxon>
        <taxon>Entomortierella</taxon>
    </lineage>
</organism>
<reference evidence="3" key="1">
    <citation type="submission" date="2021-11" db="EMBL/GenBank/DDBJ databases">
        <authorList>
            <person name="Herlambang A."/>
            <person name="Guo Y."/>
            <person name="Takashima Y."/>
            <person name="Nishizawa T."/>
        </authorList>
    </citation>
    <scope>NUCLEOTIDE SEQUENCE</scope>
    <source>
        <strain evidence="3">E1425</strain>
    </source>
</reference>
<comment type="caution">
    <text evidence="3">The sequence shown here is derived from an EMBL/GenBank/DDBJ whole genome shotgun (WGS) entry which is preliminary data.</text>
</comment>
<feature type="compositionally biased region" description="Acidic residues" evidence="1">
    <location>
        <begin position="141"/>
        <end position="156"/>
    </location>
</feature>
<feature type="region of interest" description="Disordered" evidence="1">
    <location>
        <begin position="494"/>
        <end position="548"/>
    </location>
</feature>
<feature type="compositionally biased region" description="Low complexity" evidence="1">
    <location>
        <begin position="16"/>
        <end position="41"/>
    </location>
</feature>
<feature type="compositionally biased region" description="Polar residues" evidence="1">
    <location>
        <begin position="496"/>
        <end position="506"/>
    </location>
</feature>
<keyword evidence="2" id="KW-0472">Membrane</keyword>
<proteinExistence type="predicted"/>
<evidence type="ECO:0000313" key="4">
    <source>
        <dbReference type="Proteomes" id="UP000827284"/>
    </source>
</evidence>
<keyword evidence="4" id="KW-1185">Reference proteome</keyword>
<gene>
    <name evidence="3" type="ORF">EMPS_01527</name>
</gene>
<feature type="compositionally biased region" description="Polar residues" evidence="1">
    <location>
        <begin position="1"/>
        <end position="10"/>
    </location>
</feature>
<feature type="transmembrane region" description="Helical" evidence="2">
    <location>
        <begin position="66"/>
        <end position="86"/>
    </location>
</feature>
<feature type="transmembrane region" description="Helical" evidence="2">
    <location>
        <begin position="289"/>
        <end position="308"/>
    </location>
</feature>
<feature type="compositionally biased region" description="Polar residues" evidence="1">
    <location>
        <begin position="226"/>
        <end position="235"/>
    </location>
</feature>
<evidence type="ECO:0000256" key="1">
    <source>
        <dbReference type="SAM" id="MobiDB-lite"/>
    </source>
</evidence>
<reference evidence="3" key="2">
    <citation type="journal article" date="2022" name="Microbiol. Resour. Announc.">
        <title>Whole-Genome Sequence of Entomortierella parvispora E1425, a Mucoromycotan Fungus Associated with Burkholderiaceae-Related Endosymbiotic Bacteria.</title>
        <authorList>
            <person name="Herlambang A."/>
            <person name="Guo Y."/>
            <person name="Takashima Y."/>
            <person name="Narisawa K."/>
            <person name="Ohta H."/>
            <person name="Nishizawa T."/>
        </authorList>
    </citation>
    <scope>NUCLEOTIDE SEQUENCE</scope>
    <source>
        <strain evidence="3">E1425</strain>
    </source>
</reference>
<feature type="compositionally biased region" description="Pro residues" evidence="1">
    <location>
        <begin position="332"/>
        <end position="341"/>
    </location>
</feature>
<feature type="transmembrane region" description="Helical" evidence="2">
    <location>
        <begin position="106"/>
        <end position="127"/>
    </location>
</feature>
<name>A0A9P3H323_9FUNG</name>
<accession>A0A9P3H323</accession>
<feature type="region of interest" description="Disordered" evidence="1">
    <location>
        <begin position="193"/>
        <end position="257"/>
    </location>
</feature>
<protein>
    <submittedName>
        <fullName evidence="3">Uncharacterized protein</fullName>
    </submittedName>
</protein>
<sequence length="548" mass="60223">MATTPASPSPQKKKLFSSTTTASFFSSFRPSSKSSPDSEPQQQEEQEQPQQHSRPHSFSFKKLLRYLRLVILILAFATLILDAITLSFEVNVMGLDLSDVATQAGLLLAPDILAVVMIMTLLIYPFLVKINQPVPYIEEPYDYSDDEYYDNNEDEQSERAESVRHGNNDDREEMDEEEVLEVIRATRRRIQQELALHQDPSSISRRDRRHHQQRRQQEQEQEQEQVRSLPTTSPVSAGPVRSSIPQEQEDEKVDAAAAATATAITVGEERAPSISPSTVKRRQRKRRNIYLVLRLICSFGLAALALYWPASNLKPPMGYLPGMDGYHHHRPPPPPPPPPPVTTGNSTGNGTFTGAEGNWVHNGTQTWNNSTVPIGRSGGKGYTGMGAGAGGDAGDGGGAGTGGPGHHGGYRSRWCQLEEAFGDNQSAIVYCQIKTIRPAMTYVWAILLIVELSIAFMAGDFSTSKASEDGEQALEMSVHQEREEILEDADMDGHVQHNSHSQNSESIPCVDDEASAGGMGEPAPLRPSNRRQRAARLGPSSDQGRTMG</sequence>
<dbReference type="AlphaFoldDB" id="A0A9P3H323"/>
<feature type="compositionally biased region" description="Low complexity" evidence="1">
    <location>
        <begin position="342"/>
        <end position="354"/>
    </location>
</feature>
<dbReference type="OrthoDB" id="2449178at2759"/>
<keyword evidence="2" id="KW-0812">Transmembrane</keyword>
<keyword evidence="2" id="KW-1133">Transmembrane helix</keyword>
<evidence type="ECO:0000256" key="2">
    <source>
        <dbReference type="SAM" id="Phobius"/>
    </source>
</evidence>
<evidence type="ECO:0000313" key="3">
    <source>
        <dbReference type="EMBL" id="GJJ69181.1"/>
    </source>
</evidence>
<feature type="compositionally biased region" description="Basic and acidic residues" evidence="1">
    <location>
        <begin position="157"/>
        <end position="169"/>
    </location>
</feature>
<feature type="region of interest" description="Disordered" evidence="1">
    <location>
        <begin position="1"/>
        <end position="55"/>
    </location>
</feature>
<dbReference type="Proteomes" id="UP000827284">
    <property type="component" value="Unassembled WGS sequence"/>
</dbReference>
<feature type="region of interest" description="Disordered" evidence="1">
    <location>
        <begin position="324"/>
        <end position="356"/>
    </location>
</feature>
<feature type="region of interest" description="Disordered" evidence="1">
    <location>
        <begin position="141"/>
        <end position="176"/>
    </location>
</feature>